<dbReference type="CDD" id="cd00037">
    <property type="entry name" value="CLECT"/>
    <property type="match status" value="1"/>
</dbReference>
<dbReference type="AlphaFoldDB" id="A0A9J7N9T4"/>
<keyword evidence="2" id="KW-0732">Signal</keyword>
<dbReference type="Proteomes" id="UP000001554">
    <property type="component" value="Chromosome 14"/>
</dbReference>
<feature type="signal peptide" evidence="2">
    <location>
        <begin position="1"/>
        <end position="21"/>
    </location>
</feature>
<dbReference type="SUPFAM" id="SSF56436">
    <property type="entry name" value="C-type lectin-like"/>
    <property type="match status" value="1"/>
</dbReference>
<feature type="domain" description="C-type lectin" evidence="3">
    <location>
        <begin position="151"/>
        <end position="274"/>
    </location>
</feature>
<evidence type="ECO:0000256" key="1">
    <source>
        <dbReference type="SAM" id="Coils"/>
    </source>
</evidence>
<dbReference type="PROSITE" id="PS50041">
    <property type="entry name" value="C_TYPE_LECTIN_2"/>
    <property type="match status" value="1"/>
</dbReference>
<dbReference type="PANTHER" id="PTHR22801">
    <property type="entry name" value="LITHOSTATHINE"/>
    <property type="match status" value="1"/>
</dbReference>
<reference evidence="4" key="1">
    <citation type="journal article" date="2020" name="Nat. Ecol. Evol.">
        <title>Deeply conserved synteny resolves early events in vertebrate evolution.</title>
        <authorList>
            <person name="Simakov O."/>
            <person name="Marletaz F."/>
            <person name="Yue J.X."/>
            <person name="O'Connell B."/>
            <person name="Jenkins J."/>
            <person name="Brandt A."/>
            <person name="Calef R."/>
            <person name="Tung C.H."/>
            <person name="Huang T.K."/>
            <person name="Schmutz J."/>
            <person name="Satoh N."/>
            <person name="Yu J.K."/>
            <person name="Putnam N.H."/>
            <person name="Green R.E."/>
            <person name="Rokhsar D.S."/>
        </authorList>
    </citation>
    <scope>NUCLEOTIDE SEQUENCE [LARGE SCALE GENOMIC DNA]</scope>
    <source>
        <strain evidence="4">S238N-H82</strain>
    </source>
</reference>
<dbReference type="GeneID" id="118429905"/>
<dbReference type="InterPro" id="IPR050801">
    <property type="entry name" value="Ca-Dep_Lectins_ImmuneDev"/>
</dbReference>
<protein>
    <submittedName>
        <fullName evidence="5">Low affinity immunoglobulin epsilon Fc receptor-like</fullName>
    </submittedName>
</protein>
<evidence type="ECO:0000313" key="4">
    <source>
        <dbReference type="Proteomes" id="UP000001554"/>
    </source>
</evidence>
<sequence>MGVKVLIVALVILVTLQKASAAEETININMGRYPVGAIAELLEQGGDTGGDEGGTTDSQLGQAYVQKLFQDMSGNSQLGTLDMTDMGQDMVIALMLGQMKEMQAQNKEMQGQLKDLTGQVKNLTLDLCLTEKTCCNKTLTCPSGYERFCEKPDMCYKFSTDEKNYADARSACKAAGGHLAMPKDKATSEFLAKQVPLINNKQKHIWIGLTDQVQEGTFVWDDGSNLGAGWSDWALNHPDQGSLKSSFNCVMMAYVNAYKWTDLPCSGLLSYICEVKATTAAP</sequence>
<dbReference type="OrthoDB" id="6337382at2759"/>
<keyword evidence="4" id="KW-1185">Reference proteome</keyword>
<feature type="coiled-coil region" evidence="1">
    <location>
        <begin position="92"/>
        <end position="126"/>
    </location>
</feature>
<name>A0A9J7N9T4_BRAFL</name>
<reference evidence="5" key="2">
    <citation type="submission" date="2025-08" db="UniProtKB">
        <authorList>
            <consortium name="RefSeq"/>
        </authorList>
    </citation>
    <scope>IDENTIFICATION</scope>
    <source>
        <strain evidence="5">S238N-H82</strain>
        <tissue evidence="5">Testes</tissue>
    </source>
</reference>
<dbReference type="InterPro" id="IPR016187">
    <property type="entry name" value="CTDL_fold"/>
</dbReference>
<dbReference type="Pfam" id="PF00059">
    <property type="entry name" value="Lectin_C"/>
    <property type="match status" value="1"/>
</dbReference>
<dbReference type="InterPro" id="IPR001304">
    <property type="entry name" value="C-type_lectin-like"/>
</dbReference>
<evidence type="ECO:0000259" key="3">
    <source>
        <dbReference type="PROSITE" id="PS50041"/>
    </source>
</evidence>
<keyword evidence="1" id="KW-0175">Coiled coil</keyword>
<evidence type="ECO:0000313" key="5">
    <source>
        <dbReference type="RefSeq" id="XP_035696426.1"/>
    </source>
</evidence>
<feature type="chain" id="PRO_5039934740" evidence="2">
    <location>
        <begin position="22"/>
        <end position="282"/>
    </location>
</feature>
<dbReference type="RefSeq" id="XP_035696426.1">
    <property type="nucleotide sequence ID" value="XM_035840533.1"/>
</dbReference>
<dbReference type="InterPro" id="IPR016186">
    <property type="entry name" value="C-type_lectin-like/link_sf"/>
</dbReference>
<evidence type="ECO:0000256" key="2">
    <source>
        <dbReference type="SAM" id="SignalP"/>
    </source>
</evidence>
<organism evidence="4 5">
    <name type="scientific">Branchiostoma floridae</name>
    <name type="common">Florida lancelet</name>
    <name type="synonym">Amphioxus</name>
    <dbReference type="NCBI Taxonomy" id="7739"/>
    <lineage>
        <taxon>Eukaryota</taxon>
        <taxon>Metazoa</taxon>
        <taxon>Chordata</taxon>
        <taxon>Cephalochordata</taxon>
        <taxon>Leptocardii</taxon>
        <taxon>Amphioxiformes</taxon>
        <taxon>Branchiostomatidae</taxon>
        <taxon>Branchiostoma</taxon>
    </lineage>
</organism>
<dbReference type="OMA" id="DARSACK"/>
<dbReference type="PANTHER" id="PTHR22801:SF63">
    <property type="entry name" value="C-TYPE LECTIN DOMAIN-CONTAINING PROTEIN"/>
    <property type="match status" value="1"/>
</dbReference>
<dbReference type="Gene3D" id="3.10.100.10">
    <property type="entry name" value="Mannose-Binding Protein A, subunit A"/>
    <property type="match status" value="1"/>
</dbReference>
<dbReference type="SMART" id="SM00034">
    <property type="entry name" value="CLECT"/>
    <property type="match status" value="1"/>
</dbReference>
<gene>
    <name evidence="5" type="primary">LOC118429905</name>
</gene>
<dbReference type="KEGG" id="bfo:118429905"/>
<proteinExistence type="predicted"/>
<accession>A0A9J7N9T4</accession>